<keyword evidence="1 5" id="KW-0436">Ligase</keyword>
<keyword evidence="5" id="KW-0648">Protein biosynthesis</keyword>
<dbReference type="GO" id="GO:0005829">
    <property type="term" value="C:cytosol"/>
    <property type="evidence" value="ECO:0007669"/>
    <property type="project" value="TreeGrafter"/>
</dbReference>
<keyword evidence="3 5" id="KW-0067">ATP-binding</keyword>
<dbReference type="SUPFAM" id="SSF52374">
    <property type="entry name" value="Nucleotidylyl transferase"/>
    <property type="match status" value="1"/>
</dbReference>
<gene>
    <name evidence="7" type="ORF">GWA01_05870</name>
</gene>
<organism evidence="7 8">
    <name type="scientific">Gluconobacter wancherniae NBRC 103581</name>
    <dbReference type="NCBI Taxonomy" id="656744"/>
    <lineage>
        <taxon>Bacteria</taxon>
        <taxon>Pseudomonadati</taxon>
        <taxon>Pseudomonadota</taxon>
        <taxon>Alphaproteobacteria</taxon>
        <taxon>Acetobacterales</taxon>
        <taxon>Acetobacteraceae</taxon>
        <taxon>Gluconobacter</taxon>
    </lineage>
</organism>
<dbReference type="PANTHER" id="PTHR43311:SF1">
    <property type="entry name" value="GLUTAMYL-Q TRNA(ASP) SYNTHETASE"/>
    <property type="match status" value="1"/>
</dbReference>
<dbReference type="Pfam" id="PF00749">
    <property type="entry name" value="tRNA-synt_1c"/>
    <property type="match status" value="1"/>
</dbReference>
<dbReference type="EMBL" id="BJUZ01000001">
    <property type="protein sequence ID" value="GEK92817.1"/>
    <property type="molecule type" value="Genomic_DNA"/>
</dbReference>
<dbReference type="AlphaFoldDB" id="A0A511B4R8"/>
<evidence type="ECO:0000313" key="7">
    <source>
        <dbReference type="EMBL" id="GEK92817.1"/>
    </source>
</evidence>
<dbReference type="GO" id="GO:0006424">
    <property type="term" value="P:glutamyl-tRNA aminoacylation"/>
    <property type="evidence" value="ECO:0007669"/>
    <property type="project" value="TreeGrafter"/>
</dbReference>
<evidence type="ECO:0000313" key="8">
    <source>
        <dbReference type="Proteomes" id="UP000321230"/>
    </source>
</evidence>
<name>A0A511B4R8_9PROT</name>
<sequence length="134" mass="15127">MARALDVLQEVPDWHEVGQGRIAGRAHEFGDIVLGRRDNGVSYHLCVTHDDALQDITCVTRGRDLYEATSVHRVLQELMGWSEPHYAHHPLVMDENGKKLSKRENAEGVSHLRTNGWSADEVLRHPLVLKAFGE</sequence>
<comment type="caution">
    <text evidence="7">The sequence shown here is derived from an EMBL/GenBank/DDBJ whole genome shotgun (WGS) entry which is preliminary data.</text>
</comment>
<evidence type="ECO:0000256" key="2">
    <source>
        <dbReference type="ARBA" id="ARBA00022741"/>
    </source>
</evidence>
<evidence type="ECO:0000256" key="3">
    <source>
        <dbReference type="ARBA" id="ARBA00022840"/>
    </source>
</evidence>
<dbReference type="PANTHER" id="PTHR43311">
    <property type="entry name" value="GLUTAMATE--TRNA LIGASE"/>
    <property type="match status" value="1"/>
</dbReference>
<dbReference type="Proteomes" id="UP000321230">
    <property type="component" value="Unassembled WGS sequence"/>
</dbReference>
<evidence type="ECO:0000256" key="5">
    <source>
        <dbReference type="RuleBase" id="RU363037"/>
    </source>
</evidence>
<dbReference type="Gene3D" id="3.40.50.620">
    <property type="entry name" value="HUPs"/>
    <property type="match status" value="1"/>
</dbReference>
<dbReference type="GO" id="GO:0005524">
    <property type="term" value="F:ATP binding"/>
    <property type="evidence" value="ECO:0007669"/>
    <property type="project" value="UniProtKB-KW"/>
</dbReference>
<keyword evidence="8" id="KW-1185">Reference proteome</keyword>
<dbReference type="GO" id="GO:0004818">
    <property type="term" value="F:glutamate-tRNA ligase activity"/>
    <property type="evidence" value="ECO:0007669"/>
    <property type="project" value="TreeGrafter"/>
</dbReference>
<proteinExistence type="inferred from homology"/>
<comment type="similarity">
    <text evidence="5">Belongs to the class-I aminoacyl-tRNA synthetase family.</text>
</comment>
<keyword evidence="4 5" id="KW-0030">Aminoacyl-tRNA synthetase</keyword>
<dbReference type="InterPro" id="IPR049940">
    <property type="entry name" value="GluQ/Sye"/>
</dbReference>
<keyword evidence="2 5" id="KW-0547">Nucleotide-binding</keyword>
<dbReference type="InterPro" id="IPR014729">
    <property type="entry name" value="Rossmann-like_a/b/a_fold"/>
</dbReference>
<evidence type="ECO:0000256" key="1">
    <source>
        <dbReference type="ARBA" id="ARBA00022598"/>
    </source>
</evidence>
<protein>
    <recommendedName>
        <fullName evidence="6">Glutamyl/glutaminyl-tRNA synthetase class Ib catalytic domain-containing protein</fullName>
    </recommendedName>
</protein>
<dbReference type="InterPro" id="IPR020058">
    <property type="entry name" value="Glu/Gln-tRNA-synth_Ib_cat-dom"/>
</dbReference>
<accession>A0A511B4R8</accession>
<feature type="domain" description="Glutamyl/glutaminyl-tRNA synthetase class Ib catalytic" evidence="6">
    <location>
        <begin position="14"/>
        <end position="117"/>
    </location>
</feature>
<evidence type="ECO:0000259" key="6">
    <source>
        <dbReference type="Pfam" id="PF00749"/>
    </source>
</evidence>
<reference evidence="7 8" key="1">
    <citation type="submission" date="2019-07" db="EMBL/GenBank/DDBJ databases">
        <title>Whole genome shotgun sequence of Gluconobacter wancherniae NBRC 103581.</title>
        <authorList>
            <person name="Hosoyama A."/>
            <person name="Uohara A."/>
            <person name="Ohji S."/>
            <person name="Ichikawa N."/>
        </authorList>
    </citation>
    <scope>NUCLEOTIDE SEQUENCE [LARGE SCALE GENOMIC DNA]</scope>
    <source>
        <strain evidence="7 8">NBRC 103581</strain>
    </source>
</reference>
<evidence type="ECO:0000256" key="4">
    <source>
        <dbReference type="ARBA" id="ARBA00023146"/>
    </source>
</evidence>